<evidence type="ECO:0000313" key="10">
    <source>
        <dbReference type="Proteomes" id="UP000530660"/>
    </source>
</evidence>
<evidence type="ECO:0000256" key="7">
    <source>
        <dbReference type="SAM" id="MobiDB-lite"/>
    </source>
</evidence>
<feature type="compositionally biased region" description="Polar residues" evidence="7">
    <location>
        <begin position="1691"/>
        <end position="1712"/>
    </location>
</feature>
<keyword evidence="4" id="KW-0206">Cytoskeleton</keyword>
<evidence type="ECO:0000259" key="8">
    <source>
        <dbReference type="PROSITE" id="PS50179"/>
    </source>
</evidence>
<keyword evidence="3" id="KW-0677">Repeat</keyword>
<dbReference type="InterPro" id="IPR045110">
    <property type="entry name" value="XMAP215"/>
</dbReference>
<evidence type="ECO:0000256" key="6">
    <source>
        <dbReference type="PROSITE-ProRule" id="PRU00103"/>
    </source>
</evidence>
<accession>A0A7J7IM27</accession>
<feature type="region of interest" description="Disordered" evidence="7">
    <location>
        <begin position="546"/>
        <end position="568"/>
    </location>
</feature>
<dbReference type="GO" id="GO:0007051">
    <property type="term" value="P:spindle organization"/>
    <property type="evidence" value="ECO:0007669"/>
    <property type="project" value="InterPro"/>
</dbReference>
<protein>
    <submittedName>
        <fullName evidence="9">Protein MICROTUBULE ORGANIZATION 1</fullName>
    </submittedName>
</protein>
<dbReference type="InterPro" id="IPR021133">
    <property type="entry name" value="HEAT_type_2"/>
</dbReference>
<dbReference type="GO" id="GO:0051010">
    <property type="term" value="F:microtubule plus-end binding"/>
    <property type="evidence" value="ECO:0007669"/>
    <property type="project" value="InterPro"/>
</dbReference>
<feature type="region of interest" description="Disordered" evidence="7">
    <location>
        <begin position="1164"/>
        <end position="1208"/>
    </location>
</feature>
<name>A0A7J7IM27_9RHOD</name>
<keyword evidence="2" id="KW-0963">Cytoplasm</keyword>
<organism evidence="9 10">
    <name type="scientific">Cyanidiococcus yangmingshanensis</name>
    <dbReference type="NCBI Taxonomy" id="2690220"/>
    <lineage>
        <taxon>Eukaryota</taxon>
        <taxon>Rhodophyta</taxon>
        <taxon>Bangiophyceae</taxon>
        <taxon>Cyanidiales</taxon>
        <taxon>Cyanidiaceae</taxon>
        <taxon>Cyanidiococcus</taxon>
    </lineage>
</organism>
<reference evidence="9 10" key="1">
    <citation type="journal article" date="2020" name="J. Phycol.">
        <title>Comparative genome analysis reveals Cyanidiococcus gen. nov., a new extremophilic red algal genus sister to Cyanidioschyzon (Cyanidioschyzonaceae, Rhodophyta).</title>
        <authorList>
            <person name="Liu S.-L."/>
            <person name="Chiang Y.-R."/>
            <person name="Yoon H.S."/>
            <person name="Fu H.-Y."/>
        </authorList>
    </citation>
    <scope>NUCLEOTIDE SEQUENCE [LARGE SCALE GENOMIC DNA]</scope>
    <source>
        <strain evidence="9 10">THAL066</strain>
    </source>
</reference>
<evidence type="ECO:0000256" key="2">
    <source>
        <dbReference type="ARBA" id="ARBA00022490"/>
    </source>
</evidence>
<dbReference type="SUPFAM" id="SSF48371">
    <property type="entry name" value="ARM repeat"/>
    <property type="match status" value="2"/>
</dbReference>
<comment type="similarity">
    <text evidence="5">Belongs to the TOG/XMAP215 family.</text>
</comment>
<dbReference type="InterPro" id="IPR011989">
    <property type="entry name" value="ARM-like"/>
</dbReference>
<keyword evidence="10" id="KW-1185">Reference proteome</keyword>
<feature type="domain" description="VHS" evidence="8">
    <location>
        <begin position="927"/>
        <end position="1073"/>
    </location>
</feature>
<proteinExistence type="inferred from homology"/>
<dbReference type="InterPro" id="IPR002014">
    <property type="entry name" value="VHS_dom"/>
</dbReference>
<dbReference type="InterPro" id="IPR034085">
    <property type="entry name" value="TOG"/>
</dbReference>
<dbReference type="PROSITE" id="PS50179">
    <property type="entry name" value="VHS"/>
    <property type="match status" value="1"/>
</dbReference>
<dbReference type="OrthoDB" id="205662at2759"/>
<feature type="compositionally biased region" description="Basic and acidic residues" evidence="7">
    <location>
        <begin position="615"/>
        <end position="624"/>
    </location>
</feature>
<dbReference type="GO" id="GO:0061863">
    <property type="term" value="F:microtubule plus end polymerase"/>
    <property type="evidence" value="ECO:0007669"/>
    <property type="project" value="InterPro"/>
</dbReference>
<feature type="region of interest" description="Disordered" evidence="7">
    <location>
        <begin position="852"/>
        <end position="872"/>
    </location>
</feature>
<dbReference type="GO" id="GO:0030951">
    <property type="term" value="P:establishment or maintenance of microtubule cytoskeleton polarity"/>
    <property type="evidence" value="ECO:0007669"/>
    <property type="project" value="InterPro"/>
</dbReference>
<feature type="compositionally biased region" description="Pro residues" evidence="7">
    <location>
        <begin position="1676"/>
        <end position="1687"/>
    </location>
</feature>
<dbReference type="EMBL" id="VWRR01000004">
    <property type="protein sequence ID" value="KAF6004153.1"/>
    <property type="molecule type" value="Genomic_DNA"/>
</dbReference>
<evidence type="ECO:0000256" key="3">
    <source>
        <dbReference type="ARBA" id="ARBA00022737"/>
    </source>
</evidence>
<dbReference type="GO" id="GO:0035091">
    <property type="term" value="F:phosphatidylinositol binding"/>
    <property type="evidence" value="ECO:0007669"/>
    <property type="project" value="InterPro"/>
</dbReference>
<comment type="subcellular location">
    <subcellularLocation>
        <location evidence="1">Cytoplasm</location>
        <location evidence="1">Cytoskeleton</location>
    </subcellularLocation>
</comment>
<feature type="region of interest" description="Disordered" evidence="7">
    <location>
        <begin position="1673"/>
        <end position="1714"/>
    </location>
</feature>
<dbReference type="GO" id="GO:0043130">
    <property type="term" value="F:ubiquitin binding"/>
    <property type="evidence" value="ECO:0007669"/>
    <property type="project" value="InterPro"/>
</dbReference>
<dbReference type="PROSITE" id="PS50077">
    <property type="entry name" value="HEAT_REPEAT"/>
    <property type="match status" value="1"/>
</dbReference>
<dbReference type="SMART" id="SM01349">
    <property type="entry name" value="TOG"/>
    <property type="match status" value="3"/>
</dbReference>
<evidence type="ECO:0000313" key="9">
    <source>
        <dbReference type="EMBL" id="KAF6004153.1"/>
    </source>
</evidence>
<sequence length="1732" mass="187766">MADEDQLIEEAKKLPISEQVCHKLWRVREAALRKMRETLAEDGSRPSASEANWLVGAVRDANAAVQLAGLDAVVALCDACTDEAMANAVLRKSGVAVAIGRAIAEKCLAGRPQNRARAVDAAMALVSCDAGDELVGALCEVGYVHRLPKVVAASADTLRECIKVFGCGEHASAAISAQSASRGLVKLLDHSSQDVRSAGKALLLEMFLWLGPSILERTLRQDCIKPVMKSELEEACRQLAKHSTVPPGGERMPSRLTRRLERIQHSKTQEKPKTLRAHEEAEHALGIGAKPASSPGADHSPGTLVSDIVSLVQVRVDAEQEGQPQQTLDFYQALGQPKWSVRKSALDSLLERLSELPRIDASQGGRLVAELQRIMAKDANVAVATAAARVTTQLATRADRTLSIYGKPLATAALSRLKEKNRILLEALRAALDALAVNRSVDFAEMTTALVEAATGKVPGARAAALQWCAKLIRTSSAGDLRPALRELKPALSQTAADAVADVREAALECIGLLCSRCGENALVSLIEGLEKTKIDKIQKISRDASQQKAAVPCTTPHRVAAGQPMRRPDAASYLSASIMEDSLELAPKAPASLDAPSATSDSNGSAKARRGLHRNPDHGVIDHAQNKAYPSAGSNLMIRGMASAAPNTALGASDRVDLALPEKIEQDRLLLEQYLENPRLLDEQVMLRQCRGLLQQLHHALEGCQRNGIRTARLASLAETVASLWVSAPSLVACTSILVRLAELGTPALVFACFERLCSEHPGPNAVALSLEFIQSHLIERFGIDSLPIGAVLDITRPLLQEQPSAIREAALRIVARIIREKYAADVQRGLAELTIPAHCQEVLLQWDRENAPPSSMNRTNSDRPDTNKTSTTGIVQRTMQDANAIRKDERVSANPPLSVVSREAPDRETHLEPKYLLALELAAPAILQRLENPNWKLRQDALSDLVRMLDSPNVAVDIRKLPTETLKLLAGRVADTNRNLAVTALNVLTCLGRATTAAARSSTPVRGADDTILRLFLGAVIQHGINDNKKVVREAALACLDSWYSALERNASECRLAFAKYLATALGLELPASRLDTLQWVIERWSGDSQAKALTEPEARLLLEPTLHCLRDKNAQVRQQAERLLELIVRLVGYGTVSSHIRENNNDQARRELVSRLEKFRGMSPARVDAPVPSPRQPSPAISPSKSNRPSVASETQSPTAQAQMGITSPNATVGTERLPPVCPNPSTDFQLDATMQNSESQFAAMLARAKAESASVIASAACSSSPAVMPEPEQTVMPNATRTKPSLIPPAGASTRAVLDARCSDDPERVELHQETFQAPRSSAEYTIAPTPCLPHGRCWRRTADAASGAVNEQSTRLTQILLSSTASNDDRINAAKQLSAVMKDGKWQMLQGHAGDLCLGLVQGIRAILARCNDSNSVDAAAMRVVKYQLNALMHLIMKRELARALSLPALELLIEEVVDRLLDPGVPGYPEGSQLLRAYNLMMLKTLEHVPLILLGRAFVRALRAAVRQSHSWSATEQVTSVSDSTPSRITLLQKCLHRLNGQALSAENAATISADELVQRTIETHLDMLLYELHVLFTQCAVLPAAQAQHTCVEARVLVRVLFAQFGAPVLHTHLRLVPVTVQPYLVRLIDALARSDPQWDRLPLLVQLPSTDATTLAPIDERLNVPETAPLPPKAPPPFPANQCRASPRTQSPEAKAQPSSTIHAETQHIRERLAHLRAQRQYKG</sequence>
<feature type="region of interest" description="Disordered" evidence="7">
    <location>
        <begin position="591"/>
        <end position="624"/>
    </location>
</feature>
<gene>
    <name evidence="9" type="primary">MOR1</name>
    <name evidence="9" type="ORF">F1559_002717</name>
</gene>
<feature type="compositionally biased region" description="Polar residues" evidence="7">
    <location>
        <begin position="1182"/>
        <end position="1208"/>
    </location>
</feature>
<dbReference type="GO" id="GO:0046785">
    <property type="term" value="P:microtubule polymerization"/>
    <property type="evidence" value="ECO:0007669"/>
    <property type="project" value="InterPro"/>
</dbReference>
<dbReference type="GO" id="GO:0005856">
    <property type="term" value="C:cytoskeleton"/>
    <property type="evidence" value="ECO:0007669"/>
    <property type="project" value="UniProtKB-SubCell"/>
</dbReference>
<dbReference type="PANTHER" id="PTHR12609">
    <property type="entry name" value="MICROTUBULE ASSOCIATED PROTEIN XMAP215"/>
    <property type="match status" value="1"/>
</dbReference>
<comment type="caution">
    <text evidence="9">The sequence shown here is derived from an EMBL/GenBank/DDBJ whole genome shotgun (WGS) entry which is preliminary data.</text>
</comment>
<evidence type="ECO:0000256" key="1">
    <source>
        <dbReference type="ARBA" id="ARBA00004245"/>
    </source>
</evidence>
<dbReference type="Gene3D" id="1.25.10.10">
    <property type="entry name" value="Leucine-rich Repeat Variant"/>
    <property type="match status" value="3"/>
</dbReference>
<dbReference type="InterPro" id="IPR048491">
    <property type="entry name" value="XMAP215_CLASP_TOG"/>
</dbReference>
<dbReference type="Proteomes" id="UP000530660">
    <property type="component" value="Unassembled WGS sequence"/>
</dbReference>
<evidence type="ECO:0000256" key="4">
    <source>
        <dbReference type="ARBA" id="ARBA00023212"/>
    </source>
</evidence>
<dbReference type="InterPro" id="IPR016024">
    <property type="entry name" value="ARM-type_fold"/>
</dbReference>
<feature type="repeat" description="HEAT" evidence="6">
    <location>
        <begin position="488"/>
        <end position="526"/>
    </location>
</feature>
<evidence type="ECO:0000256" key="5">
    <source>
        <dbReference type="ARBA" id="ARBA00025722"/>
    </source>
</evidence>
<dbReference type="Pfam" id="PF21041">
    <property type="entry name" value="XMAP215_CLASP_TOG"/>
    <property type="match status" value="1"/>
</dbReference>